<evidence type="ECO:0000259" key="7">
    <source>
        <dbReference type="PROSITE" id="PS51266"/>
    </source>
</evidence>
<dbReference type="InterPro" id="IPR017921">
    <property type="entry name" value="Znf_CTCHY"/>
</dbReference>
<dbReference type="InterPro" id="IPR013083">
    <property type="entry name" value="Znf_RING/FYVE/PHD"/>
</dbReference>
<dbReference type="GO" id="GO:0016567">
    <property type="term" value="P:protein ubiquitination"/>
    <property type="evidence" value="ECO:0007669"/>
    <property type="project" value="TreeGrafter"/>
</dbReference>
<evidence type="ECO:0000256" key="1">
    <source>
        <dbReference type="ARBA" id="ARBA00022723"/>
    </source>
</evidence>
<evidence type="ECO:0000256" key="5">
    <source>
        <dbReference type="SAM" id="Phobius"/>
    </source>
</evidence>
<dbReference type="Pfam" id="PF05495">
    <property type="entry name" value="zf-CHY"/>
    <property type="match status" value="1"/>
</dbReference>
<evidence type="ECO:0000256" key="2">
    <source>
        <dbReference type="ARBA" id="ARBA00022771"/>
    </source>
</evidence>
<evidence type="ECO:0000259" key="8">
    <source>
        <dbReference type="PROSITE" id="PS51270"/>
    </source>
</evidence>
<keyword evidence="5" id="KW-0472">Membrane</keyword>
<feature type="domain" description="CTCHY-type" evidence="8">
    <location>
        <begin position="842"/>
        <end position="905"/>
    </location>
</feature>
<evidence type="ECO:0000313" key="10">
    <source>
        <dbReference type="Proteomes" id="UP000030645"/>
    </source>
</evidence>
<dbReference type="GO" id="GO:0006511">
    <property type="term" value="P:ubiquitin-dependent protein catabolic process"/>
    <property type="evidence" value="ECO:0007669"/>
    <property type="project" value="TreeGrafter"/>
</dbReference>
<dbReference type="Gene3D" id="3.30.40.10">
    <property type="entry name" value="Zinc/RING finger domain, C3HC4 (zinc finger)"/>
    <property type="match status" value="1"/>
</dbReference>
<feature type="domain" description="RING-type" evidence="6">
    <location>
        <begin position="906"/>
        <end position="948"/>
    </location>
</feature>
<dbReference type="Proteomes" id="UP000030645">
    <property type="component" value="Unassembled WGS sequence"/>
</dbReference>
<dbReference type="CDD" id="cd16464">
    <property type="entry name" value="RING-H2_Pirh2-like"/>
    <property type="match status" value="1"/>
</dbReference>
<dbReference type="InterPro" id="IPR037274">
    <property type="entry name" value="Znf_CHY_sf"/>
</dbReference>
<dbReference type="GO" id="GO:0008270">
    <property type="term" value="F:zinc ion binding"/>
    <property type="evidence" value="ECO:0007669"/>
    <property type="project" value="UniProtKB-KW"/>
</dbReference>
<dbReference type="STRING" id="981085.W9ST91"/>
<feature type="transmembrane region" description="Helical" evidence="5">
    <location>
        <begin position="1052"/>
        <end position="1078"/>
    </location>
</feature>
<dbReference type="PROSITE" id="PS51270">
    <property type="entry name" value="ZF_CTCHY"/>
    <property type="match status" value="1"/>
</dbReference>
<keyword evidence="10" id="KW-1185">Reference proteome</keyword>
<keyword evidence="2 4" id="KW-0863">Zinc-finger</keyword>
<dbReference type="GO" id="GO:0061630">
    <property type="term" value="F:ubiquitin protein ligase activity"/>
    <property type="evidence" value="ECO:0007669"/>
    <property type="project" value="TreeGrafter"/>
</dbReference>
<dbReference type="AlphaFoldDB" id="W9ST91"/>
<reference evidence="10" key="1">
    <citation type="submission" date="2013-01" db="EMBL/GenBank/DDBJ databases">
        <title>Draft Genome Sequence of a Mulberry Tree, Morus notabilis C.K. Schneid.</title>
        <authorList>
            <person name="He N."/>
            <person name="Zhao S."/>
        </authorList>
    </citation>
    <scope>NUCLEOTIDE SEQUENCE</scope>
</reference>
<dbReference type="GO" id="GO:0005634">
    <property type="term" value="C:nucleus"/>
    <property type="evidence" value="ECO:0007669"/>
    <property type="project" value="TreeGrafter"/>
</dbReference>
<evidence type="ECO:0000313" key="9">
    <source>
        <dbReference type="EMBL" id="EXC25401.1"/>
    </source>
</evidence>
<dbReference type="EMBL" id="KE346069">
    <property type="protein sequence ID" value="EXC25401.1"/>
    <property type="molecule type" value="Genomic_DNA"/>
</dbReference>
<evidence type="ECO:0000259" key="6">
    <source>
        <dbReference type="PROSITE" id="PS50089"/>
    </source>
</evidence>
<dbReference type="SUPFAM" id="SSF161219">
    <property type="entry name" value="CHY zinc finger-like"/>
    <property type="match status" value="1"/>
</dbReference>
<keyword evidence="5" id="KW-1133">Transmembrane helix</keyword>
<dbReference type="PANTHER" id="PTHR21319">
    <property type="entry name" value="RING FINGER AND CHY ZINC FINGER DOMAIN-CONTAINING PROTEIN 1"/>
    <property type="match status" value="1"/>
</dbReference>
<protein>
    <submittedName>
        <fullName evidence="9">Uncharacterized RING finger protein</fullName>
    </submittedName>
</protein>
<evidence type="ECO:0000256" key="4">
    <source>
        <dbReference type="PROSITE-ProRule" id="PRU00601"/>
    </source>
</evidence>
<feature type="domain" description="CHY-type" evidence="7">
    <location>
        <begin position="770"/>
        <end position="839"/>
    </location>
</feature>
<dbReference type="PANTHER" id="PTHR21319:SF61">
    <property type="entry name" value="ZINC FINGER PROTEIN BRUTUS"/>
    <property type="match status" value="1"/>
</dbReference>
<dbReference type="PROSITE" id="PS50089">
    <property type="entry name" value="ZF_RING_2"/>
    <property type="match status" value="1"/>
</dbReference>
<dbReference type="InterPro" id="IPR037275">
    <property type="entry name" value="Znf_CTCHY_sf"/>
</dbReference>
<dbReference type="SUPFAM" id="SSF161245">
    <property type="entry name" value="Zinc hairpin stack"/>
    <property type="match status" value="1"/>
</dbReference>
<keyword evidence="5" id="KW-0812">Transmembrane</keyword>
<dbReference type="InterPro" id="IPR008913">
    <property type="entry name" value="Znf_CHY"/>
</dbReference>
<sequence length="1090" mass="125571">MALVGNLVHGNQGRDSLSTSPILFFFILHKAICKGLDELHQLAMVRLNNGQQNIDMIIKVLYEKYQFLALIYEHHLNAKNEVIFAALDSRLKNLVQPYLLQQKGEKDLFDQLLRLLSNFNKTMQNETSFQRELVSLTGVLQMLITKNMAKEEKQVFALLCENFTLEEQASLVWQFLCSLPTYVLSKALSWVSASLSTCEYQALFNCLVKIVPEEKLLQQAIFNWIERKDSRDTELNGPMEKENFEIQHTGSHPIDDILLWHKAINRDLNETFEKIKRMYLSGNFTNRSVCEERVRFIAEVCIFHSIAKDKVIFPAVYSEISFFHQHVEAESKFNEFWTLIQSSRTVSYTPSEFHLKLFSCADQIMETINRQFYIEEVQVLPLARENFNVKKQRELLHRSLCMMPLKLINHVLPWLIGTMNDEEAKRFLDNFQLAVPASDTGLETNNGFSTEQPIDVLFKVHKAVRRDSEYLSIESGRVRNGDEAFLHQFIGRFCLLWGLYRVHSKSEDNIIHPALESREALRNVTHSYKLDHEQEERIFEDISSVLSQLSQIHGSSKIVPIAKNSSTSTLEFSAFRESECVTKFSELSTKLQVMCKSIRVIVDQHMSREEYELWPLFGIHFSVEEQNKIVGFVLGTTGAEELQLLLPWVTSALAQDEKDKMMNTLKHVTRNTMFNNWLSECWEGDSVSLLEAYVSETNIPPKGFLGGMGKSDQMFRPHDIKRVYPHSTSDHKRRADRLRNYMASHWMAAQQRLPQVGENLKGKLLSFRDLEGDVFGCEHYKRNCKLQAACCGKLFTCSFCHDRMSDHSMDREATTEMMCMRCLNIQPLGPKCKTPSCNGFAMAKYYCSICKLFEDERNVYHCPFCNICRIGKGLGVDYFHCMTCNCCLSIRLLSHECKKNCLETSCPLCNEFLFTSTTPVRALPCGHYVHSTCFGECASSPYRCLICKETSEDTMNPQSQKRFLQPKLQKASAESSITVGFDGEMKMYNHDEIGTVETSSWTNENSWKRAFSFARFWAKRLYSFMLWFGLGRVQRIGNGIQKVVEGDKAKDTFLLCCIVMCSLVVLCVMGSLVILLSLKLVRGDKYIFPW</sequence>
<dbReference type="CDD" id="cd12108">
    <property type="entry name" value="Hr-like"/>
    <property type="match status" value="2"/>
</dbReference>
<dbReference type="InterPro" id="IPR001841">
    <property type="entry name" value="Znf_RING"/>
</dbReference>
<dbReference type="eggNOG" id="KOG1940">
    <property type="taxonomic scope" value="Eukaryota"/>
</dbReference>
<gene>
    <name evidence="9" type="ORF">L484_016783</name>
</gene>
<evidence type="ECO:0000256" key="3">
    <source>
        <dbReference type="ARBA" id="ARBA00022833"/>
    </source>
</evidence>
<keyword evidence="3" id="KW-0862">Zinc</keyword>
<dbReference type="Gene3D" id="1.20.120.520">
    <property type="entry name" value="nmb1532 protein domain like"/>
    <property type="match status" value="3"/>
</dbReference>
<organism evidence="9 10">
    <name type="scientific">Morus notabilis</name>
    <dbReference type="NCBI Taxonomy" id="981085"/>
    <lineage>
        <taxon>Eukaryota</taxon>
        <taxon>Viridiplantae</taxon>
        <taxon>Streptophyta</taxon>
        <taxon>Embryophyta</taxon>
        <taxon>Tracheophyta</taxon>
        <taxon>Spermatophyta</taxon>
        <taxon>Magnoliopsida</taxon>
        <taxon>eudicotyledons</taxon>
        <taxon>Gunneridae</taxon>
        <taxon>Pentapetalae</taxon>
        <taxon>rosids</taxon>
        <taxon>fabids</taxon>
        <taxon>Rosales</taxon>
        <taxon>Moraceae</taxon>
        <taxon>Moreae</taxon>
        <taxon>Morus</taxon>
    </lineage>
</organism>
<dbReference type="SMART" id="SM00184">
    <property type="entry name" value="RING"/>
    <property type="match status" value="1"/>
</dbReference>
<name>W9ST91_9ROSA</name>
<dbReference type="PROSITE" id="PS51266">
    <property type="entry name" value="ZF_CHY"/>
    <property type="match status" value="1"/>
</dbReference>
<accession>W9ST91</accession>
<proteinExistence type="predicted"/>
<keyword evidence="1" id="KW-0479">Metal-binding</keyword>